<name>A0ABY8UU44_TETOB</name>
<comment type="subcellular location">
    <subcellularLocation>
        <location evidence="1">Endomembrane system</location>
    </subcellularLocation>
</comment>
<dbReference type="Gene3D" id="1.25.10.10">
    <property type="entry name" value="Leucine-rich Repeat Variant"/>
    <property type="match status" value="1"/>
</dbReference>
<keyword evidence="3" id="KW-0653">Protein transport</keyword>
<evidence type="ECO:0000256" key="4">
    <source>
        <dbReference type="ARBA" id="ARBA00023136"/>
    </source>
</evidence>
<protein>
    <recommendedName>
        <fullName evidence="5">Clathrin/coatomer adaptor adaptin-like N-terminal domain-containing protein</fullName>
    </recommendedName>
</protein>
<proteinExistence type="predicted"/>
<gene>
    <name evidence="6" type="ORF">OEZ85_013480</name>
</gene>
<evidence type="ECO:0000259" key="5">
    <source>
        <dbReference type="Pfam" id="PF01602"/>
    </source>
</evidence>
<sequence length="804" mass="84580">MLQQLKAPKLPFRELDLLVKAIGECRSKQEEDRIIAAEVDTLKQRLSDPRLDKTRGRSREVDTLKQRLSDPRLDKTRGREYMVRVIYCEMLGHDASFAYIPALQLASDPSLLTKKAAYLALTQLLDYKHELVLLLVNTLLSDLKSDNFVVVASALVVTSKLIGPDLVNAVLPLVIERLSHPRESVRKKAVMALLHFHQMDPDRSGPLAGVELERHFRTTLCDKEPSVMAATLNALASLAATNPAPFRQLIPSLTSILKQVVEHRLPKAYDYHRFPAPFIQIKLLKLLRLLGAGDKAASDNMSAVVAATLRRAAAGGSHTIGHAIVYEAVRTVTDIYPNPQLLAAAAEAVAGLIKSSSHNLKYCGLTALAAITRVSPKYAQEHQVAVIDCLEDPDETLKLKTLELLVTMTKANNVTVVVERLMAFLRSTACGGDELLRRHIAGQVVSLAEKYAPDTAWFVRVMAEVFEVGGDVLQPQLAHNLCRLIAEQDSELHATAVRLFMQILDNGTTSSGGAAAAAAAGLGGGAAAAAAAAGSSSSGLLPEILLCCICWVLGEYGSLAAQLPPPHKASIGQVADKLCAAVASAQPSPATRAHLLTAITKLAARQLVSQGGPGPAGVLRPEAQDLLSKAGSSSLVELQQRAREAAALLKLPPTVLSAVLPFDGSCEELEPAELEEARSLSFLDSYVNQAIAAGAQPYNPPPELCHELGILDAEDLDSLGLQSPGAAAAVPALGGLGGMGLGLGLMPAAAGAPAAAAAALGQQRQQSAAAAAAGGGVRPAAGTALKGGPAKGSSIVDPFKDLLG</sequence>
<feature type="domain" description="Clathrin/coatomer adaptor adaptin-like N-terminal" evidence="5">
    <location>
        <begin position="61"/>
        <end position="651"/>
    </location>
</feature>
<evidence type="ECO:0000313" key="6">
    <source>
        <dbReference type="EMBL" id="WIA23806.1"/>
    </source>
</evidence>
<evidence type="ECO:0000256" key="2">
    <source>
        <dbReference type="ARBA" id="ARBA00022448"/>
    </source>
</evidence>
<keyword evidence="2" id="KW-0813">Transport</keyword>
<evidence type="ECO:0000256" key="3">
    <source>
        <dbReference type="ARBA" id="ARBA00022927"/>
    </source>
</evidence>
<dbReference type="SUPFAM" id="SSF48371">
    <property type="entry name" value="ARM repeat"/>
    <property type="match status" value="1"/>
</dbReference>
<reference evidence="6 7" key="1">
    <citation type="submission" date="2023-05" db="EMBL/GenBank/DDBJ databases">
        <title>A 100% complete, gapless, phased diploid assembly of the Scenedesmus obliquus UTEX 3031 genome.</title>
        <authorList>
            <person name="Biondi T.C."/>
            <person name="Hanschen E.R."/>
            <person name="Kwon T."/>
            <person name="Eng W."/>
            <person name="Kruse C.P.S."/>
            <person name="Koehler S.I."/>
            <person name="Kunde Y."/>
            <person name="Gleasner C.D."/>
            <person name="You Mak K.T."/>
            <person name="Polle J."/>
            <person name="Hovde B.T."/>
            <person name="Starkenburg S.R."/>
        </authorList>
    </citation>
    <scope>NUCLEOTIDE SEQUENCE [LARGE SCALE GENOMIC DNA]</scope>
    <source>
        <strain evidence="6 7">DOE0152z</strain>
    </source>
</reference>
<evidence type="ECO:0000256" key="1">
    <source>
        <dbReference type="ARBA" id="ARBA00004308"/>
    </source>
</evidence>
<accession>A0ABY8UU44</accession>
<keyword evidence="7" id="KW-1185">Reference proteome</keyword>
<dbReference type="Pfam" id="PF01602">
    <property type="entry name" value="Adaptin_N"/>
    <property type="match status" value="1"/>
</dbReference>
<dbReference type="InterPro" id="IPR002553">
    <property type="entry name" value="Clathrin/coatomer_adapt-like_N"/>
</dbReference>
<dbReference type="InterPro" id="IPR016024">
    <property type="entry name" value="ARM-type_fold"/>
</dbReference>
<dbReference type="InterPro" id="IPR011989">
    <property type="entry name" value="ARM-like"/>
</dbReference>
<keyword evidence="4" id="KW-0472">Membrane</keyword>
<dbReference type="InterPro" id="IPR050840">
    <property type="entry name" value="Adaptor_Complx_Large_Subunit"/>
</dbReference>
<dbReference type="EMBL" id="CP126224">
    <property type="protein sequence ID" value="WIA23806.1"/>
    <property type="molecule type" value="Genomic_DNA"/>
</dbReference>
<organism evidence="6 7">
    <name type="scientific">Tetradesmus obliquus</name>
    <name type="common">Green alga</name>
    <name type="synonym">Acutodesmus obliquus</name>
    <dbReference type="NCBI Taxonomy" id="3088"/>
    <lineage>
        <taxon>Eukaryota</taxon>
        <taxon>Viridiplantae</taxon>
        <taxon>Chlorophyta</taxon>
        <taxon>core chlorophytes</taxon>
        <taxon>Chlorophyceae</taxon>
        <taxon>CS clade</taxon>
        <taxon>Sphaeropleales</taxon>
        <taxon>Scenedesmaceae</taxon>
        <taxon>Tetradesmus</taxon>
    </lineage>
</organism>
<dbReference type="Proteomes" id="UP001244341">
    <property type="component" value="Chromosome 17b"/>
</dbReference>
<dbReference type="PANTHER" id="PTHR22780">
    <property type="entry name" value="ADAPTIN, ALPHA/GAMMA/EPSILON"/>
    <property type="match status" value="1"/>
</dbReference>
<evidence type="ECO:0000313" key="7">
    <source>
        <dbReference type="Proteomes" id="UP001244341"/>
    </source>
</evidence>